<sequence length="92" mass="9961">MPVLSAVDLKVNLPRLSVPVSLPADRVEDSAVFEVVGVDLAGPLYIKQSTKVLAVLYTCALYRALHLELVSSLSTDAFLLSFRSFVARRGSP</sequence>
<dbReference type="PANTHER" id="PTHR47331:SF5">
    <property type="entry name" value="RIBONUCLEASE H"/>
    <property type="match status" value="1"/>
</dbReference>
<gene>
    <name evidence="1" type="ORF">AVEN_91691_1</name>
</gene>
<dbReference type="Proteomes" id="UP000499080">
    <property type="component" value="Unassembled WGS sequence"/>
</dbReference>
<accession>A0A4Y2S2P9</accession>
<evidence type="ECO:0000313" key="1">
    <source>
        <dbReference type="EMBL" id="GBN82402.1"/>
    </source>
</evidence>
<evidence type="ECO:0000313" key="2">
    <source>
        <dbReference type="Proteomes" id="UP000499080"/>
    </source>
</evidence>
<comment type="caution">
    <text evidence="1">The sequence shown here is derived from an EMBL/GenBank/DDBJ whole genome shotgun (WGS) entry which is preliminary data.</text>
</comment>
<dbReference type="EMBL" id="BGPR01019603">
    <property type="protein sequence ID" value="GBN82402.1"/>
    <property type="molecule type" value="Genomic_DNA"/>
</dbReference>
<reference evidence="1 2" key="1">
    <citation type="journal article" date="2019" name="Sci. Rep.">
        <title>Orb-weaving spider Araneus ventricosus genome elucidates the spidroin gene catalogue.</title>
        <authorList>
            <person name="Kono N."/>
            <person name="Nakamura H."/>
            <person name="Ohtoshi R."/>
            <person name="Moran D.A.P."/>
            <person name="Shinohara A."/>
            <person name="Yoshida Y."/>
            <person name="Fujiwara M."/>
            <person name="Mori M."/>
            <person name="Tomita M."/>
            <person name="Arakawa K."/>
        </authorList>
    </citation>
    <scope>NUCLEOTIDE SEQUENCE [LARGE SCALE GENOMIC DNA]</scope>
</reference>
<dbReference type="AlphaFoldDB" id="A0A4Y2S2P9"/>
<dbReference type="Gene3D" id="3.30.420.10">
    <property type="entry name" value="Ribonuclease H-like superfamily/Ribonuclease H"/>
    <property type="match status" value="1"/>
</dbReference>
<dbReference type="PANTHER" id="PTHR47331">
    <property type="entry name" value="PHD-TYPE DOMAIN-CONTAINING PROTEIN"/>
    <property type="match status" value="1"/>
</dbReference>
<name>A0A4Y2S2P9_ARAVE</name>
<dbReference type="OrthoDB" id="6434541at2759"/>
<dbReference type="GO" id="GO:0003676">
    <property type="term" value="F:nucleic acid binding"/>
    <property type="evidence" value="ECO:0007669"/>
    <property type="project" value="InterPro"/>
</dbReference>
<protein>
    <submittedName>
        <fullName evidence="1">Uncharacterized protein</fullName>
    </submittedName>
</protein>
<keyword evidence="2" id="KW-1185">Reference proteome</keyword>
<organism evidence="1 2">
    <name type="scientific">Araneus ventricosus</name>
    <name type="common">Orbweaver spider</name>
    <name type="synonym">Epeira ventricosa</name>
    <dbReference type="NCBI Taxonomy" id="182803"/>
    <lineage>
        <taxon>Eukaryota</taxon>
        <taxon>Metazoa</taxon>
        <taxon>Ecdysozoa</taxon>
        <taxon>Arthropoda</taxon>
        <taxon>Chelicerata</taxon>
        <taxon>Arachnida</taxon>
        <taxon>Araneae</taxon>
        <taxon>Araneomorphae</taxon>
        <taxon>Entelegynae</taxon>
        <taxon>Araneoidea</taxon>
        <taxon>Araneidae</taxon>
        <taxon>Araneus</taxon>
    </lineage>
</organism>
<dbReference type="InterPro" id="IPR036397">
    <property type="entry name" value="RNaseH_sf"/>
</dbReference>
<proteinExistence type="predicted"/>